<feature type="binding site" evidence="9 10">
    <location>
        <position position="323"/>
    </location>
    <ligand>
        <name>S-adenosyl-L-methionine</name>
        <dbReference type="ChEBI" id="CHEBI:59789"/>
    </ligand>
</feature>
<dbReference type="InterPro" id="IPR030391">
    <property type="entry name" value="MeTrfase_TrmA_CS"/>
</dbReference>
<evidence type="ECO:0000256" key="5">
    <source>
        <dbReference type="ARBA" id="ARBA00022691"/>
    </source>
</evidence>
<dbReference type="PANTHER" id="PTHR11061:SF49">
    <property type="entry name" value="23S RRNA (URACIL(1939)-C(5))-METHYLTRANSFERASE RLMD"/>
    <property type="match status" value="1"/>
</dbReference>
<name>A0A0X8XA78_HALHR</name>
<dbReference type="PROSITE" id="PS01231">
    <property type="entry name" value="TRMA_2"/>
    <property type="match status" value="1"/>
</dbReference>
<dbReference type="PROSITE" id="PS50926">
    <property type="entry name" value="TRAM"/>
    <property type="match status" value="1"/>
</dbReference>
<evidence type="ECO:0000256" key="4">
    <source>
        <dbReference type="ARBA" id="ARBA00022679"/>
    </source>
</evidence>
<dbReference type="Gene3D" id="2.40.50.1070">
    <property type="match status" value="1"/>
</dbReference>
<dbReference type="SUPFAM" id="SSF50249">
    <property type="entry name" value="Nucleic acid-binding proteins"/>
    <property type="match status" value="1"/>
</dbReference>
<dbReference type="SUPFAM" id="SSF53335">
    <property type="entry name" value="S-adenosyl-L-methionine-dependent methyltransferases"/>
    <property type="match status" value="1"/>
</dbReference>
<reference evidence="13" key="1">
    <citation type="submission" date="2016-02" db="EMBL/GenBank/DDBJ databases">
        <title>Halorhodospira halochloris DSM-1059 complete genome, version 2.</title>
        <authorList>
            <person name="Tsukatani Y."/>
        </authorList>
    </citation>
    <scope>NUCLEOTIDE SEQUENCE</scope>
    <source>
        <strain evidence="13">DSM 1059</strain>
    </source>
</reference>
<keyword evidence="7 9" id="KW-0408">Iron</keyword>
<feature type="binding site" evidence="9">
    <location>
        <position position="77"/>
    </location>
    <ligand>
        <name>[4Fe-4S] cluster</name>
        <dbReference type="ChEBI" id="CHEBI:49883"/>
    </ligand>
</feature>
<keyword evidence="1 9" id="KW-0004">4Fe-4S</keyword>
<dbReference type="InterPro" id="IPR002792">
    <property type="entry name" value="TRAM_dom"/>
</dbReference>
<gene>
    <name evidence="9 13" type="primary">rlmD</name>
    <name evidence="13" type="ORF">HH1059_15950</name>
</gene>
<evidence type="ECO:0000259" key="12">
    <source>
        <dbReference type="PROSITE" id="PS50926"/>
    </source>
</evidence>
<keyword evidence="3 9" id="KW-0489">Methyltransferase</keyword>
<feature type="binding site" evidence="9">
    <location>
        <position position="307"/>
    </location>
    <ligand>
        <name>S-adenosyl-L-methionine</name>
        <dbReference type="ChEBI" id="CHEBI:59789"/>
    </ligand>
</feature>
<dbReference type="InterPro" id="IPR030390">
    <property type="entry name" value="MeTrfase_TrmA_AS"/>
</dbReference>
<proteinExistence type="inferred from homology"/>
<feature type="binding site" evidence="9">
    <location>
        <position position="86"/>
    </location>
    <ligand>
        <name>[4Fe-4S] cluster</name>
        <dbReference type="ChEBI" id="CHEBI:49883"/>
    </ligand>
</feature>
<keyword evidence="8 9" id="KW-0411">Iron-sulfur</keyword>
<dbReference type="Proteomes" id="UP000218890">
    <property type="component" value="Chromosome"/>
</dbReference>
<evidence type="ECO:0000256" key="11">
    <source>
        <dbReference type="PROSITE-ProRule" id="PRU10015"/>
    </source>
</evidence>
<dbReference type="PROSITE" id="PS01230">
    <property type="entry name" value="TRMA_1"/>
    <property type="match status" value="1"/>
</dbReference>
<feature type="binding site" evidence="9">
    <location>
        <position position="83"/>
    </location>
    <ligand>
        <name>[4Fe-4S] cluster</name>
        <dbReference type="ChEBI" id="CHEBI:49883"/>
    </ligand>
</feature>
<keyword evidence="4 9" id="KW-0808">Transferase</keyword>
<dbReference type="AlphaFoldDB" id="A0A0X8XA78"/>
<keyword evidence="5 9" id="KW-0949">S-adenosyl-L-methionine</keyword>
<dbReference type="InterPro" id="IPR010280">
    <property type="entry name" value="U5_MeTrfase_fam"/>
</dbReference>
<dbReference type="EC" id="2.1.1.190" evidence="9"/>
<comment type="similarity">
    <text evidence="9">Belongs to the class I-like SAM-binding methyltransferase superfamily. RNA M5U methyltransferase family. RlmD subfamily.</text>
</comment>
<dbReference type="InterPro" id="IPR012340">
    <property type="entry name" value="NA-bd_OB-fold"/>
</dbReference>
<dbReference type="PANTHER" id="PTHR11061">
    <property type="entry name" value="RNA M5U METHYLTRANSFERASE"/>
    <property type="match status" value="1"/>
</dbReference>
<feature type="binding site" evidence="9 10">
    <location>
        <position position="302"/>
    </location>
    <ligand>
        <name>S-adenosyl-L-methionine</name>
        <dbReference type="ChEBI" id="CHEBI:59789"/>
    </ligand>
</feature>
<feature type="binding site" evidence="9 10">
    <location>
        <position position="273"/>
    </location>
    <ligand>
        <name>S-adenosyl-L-methionine</name>
        <dbReference type="ChEBI" id="CHEBI:59789"/>
    </ligand>
</feature>
<feature type="active site" description="Nucleophile" evidence="9 10">
    <location>
        <position position="395"/>
    </location>
</feature>
<dbReference type="GO" id="GO:0070041">
    <property type="term" value="F:rRNA (uridine-C5-)-methyltransferase activity"/>
    <property type="evidence" value="ECO:0007669"/>
    <property type="project" value="UniProtKB-UniRule"/>
</dbReference>
<evidence type="ECO:0000256" key="2">
    <source>
        <dbReference type="ARBA" id="ARBA00022552"/>
    </source>
</evidence>
<sequence>MGRKRRLPKELVEARISGFSHEGRGITHDDKGRPVFVDFALEDELVRYRYTKLRRSLAEACAVEIIEPAAERIEPGCPHFGVCGGCALQHIPAQAQIEHKERVLSEQLERIGGVSPEQWLPALTGPSWGYRRKARLAVRLVPKKGGVLVGFREKHSPLVAPLQSCPVLDPRVGERIGELARLIESLSIPDKIPQIEVACGDEQAALVFRHLESLSEADLQRLSEFAATTGLAVLRQPGDESTVTPVFPEQPRLSYAIDQIGIELSFEPTDFTQINAQINAAMVGRALEWLQPASGRRILDLFCGLGNFTLPLAKSGCAVTGIEGDAALVARAEQNAAANSVSASFAVADLTEQAAIEQFRGQYDAVLLDPPRSGAAQMISAVAATGAERVVYCSCAPATLARDVGTLVNKYGFKLSAAGIMDMFPHTAHVESFAVLDRHN</sequence>
<feature type="binding site" evidence="9">
    <location>
        <position position="349"/>
    </location>
    <ligand>
        <name>S-adenosyl-L-methionine</name>
        <dbReference type="ChEBI" id="CHEBI:59789"/>
    </ligand>
</feature>
<dbReference type="InterPro" id="IPR029063">
    <property type="entry name" value="SAM-dependent_MTases_sf"/>
</dbReference>
<evidence type="ECO:0000256" key="1">
    <source>
        <dbReference type="ARBA" id="ARBA00022485"/>
    </source>
</evidence>
<evidence type="ECO:0000256" key="10">
    <source>
        <dbReference type="PROSITE-ProRule" id="PRU01024"/>
    </source>
</evidence>
<feature type="domain" description="TRAM" evidence="12">
    <location>
        <begin position="1"/>
        <end position="64"/>
    </location>
</feature>
<comment type="catalytic activity">
    <reaction evidence="9">
        <text>uridine(1939) in 23S rRNA + S-adenosyl-L-methionine = 5-methyluridine(1939) in 23S rRNA + S-adenosyl-L-homocysteine + H(+)</text>
        <dbReference type="Rhea" id="RHEA:42908"/>
        <dbReference type="Rhea" id="RHEA-COMP:10278"/>
        <dbReference type="Rhea" id="RHEA-COMP:10279"/>
        <dbReference type="ChEBI" id="CHEBI:15378"/>
        <dbReference type="ChEBI" id="CHEBI:57856"/>
        <dbReference type="ChEBI" id="CHEBI:59789"/>
        <dbReference type="ChEBI" id="CHEBI:65315"/>
        <dbReference type="ChEBI" id="CHEBI:74447"/>
        <dbReference type="EC" id="2.1.1.190"/>
    </reaction>
</comment>
<feature type="binding site" evidence="9">
    <location>
        <position position="165"/>
    </location>
    <ligand>
        <name>[4Fe-4S] cluster</name>
        <dbReference type="ChEBI" id="CHEBI:49883"/>
    </ligand>
</feature>
<comment type="function">
    <text evidence="9">Catalyzes the formation of 5-methyl-uridine at position 1939 (m5U1939) in 23S rRNA.</text>
</comment>
<evidence type="ECO:0000256" key="3">
    <source>
        <dbReference type="ARBA" id="ARBA00022603"/>
    </source>
</evidence>
<dbReference type="PROSITE" id="PS51687">
    <property type="entry name" value="SAM_MT_RNA_M5U"/>
    <property type="match status" value="1"/>
</dbReference>
<dbReference type="KEGG" id="hhk:HH1059_15950"/>
<evidence type="ECO:0000256" key="6">
    <source>
        <dbReference type="ARBA" id="ARBA00022723"/>
    </source>
</evidence>
<evidence type="ECO:0000256" key="9">
    <source>
        <dbReference type="HAMAP-Rule" id="MF_01010"/>
    </source>
</evidence>
<organism evidence="13 14">
    <name type="scientific">Halorhodospira halochloris</name>
    <name type="common">Ectothiorhodospira halochloris</name>
    <dbReference type="NCBI Taxonomy" id="1052"/>
    <lineage>
        <taxon>Bacteria</taxon>
        <taxon>Pseudomonadati</taxon>
        <taxon>Pseudomonadota</taxon>
        <taxon>Gammaproteobacteria</taxon>
        <taxon>Chromatiales</taxon>
        <taxon>Ectothiorhodospiraceae</taxon>
        <taxon>Halorhodospira</taxon>
    </lineage>
</organism>
<feature type="binding site" evidence="9 10">
    <location>
        <position position="369"/>
    </location>
    <ligand>
        <name>S-adenosyl-L-methionine</name>
        <dbReference type="ChEBI" id="CHEBI:59789"/>
    </ligand>
</feature>
<dbReference type="CDD" id="cd02440">
    <property type="entry name" value="AdoMet_MTases"/>
    <property type="match status" value="1"/>
</dbReference>
<evidence type="ECO:0000256" key="7">
    <source>
        <dbReference type="ARBA" id="ARBA00023004"/>
    </source>
</evidence>
<dbReference type="Gene3D" id="3.40.50.150">
    <property type="entry name" value="Vaccinia Virus protein VP39"/>
    <property type="match status" value="1"/>
</dbReference>
<accession>A0A0X8XA78</accession>
<dbReference type="NCBIfam" id="NF009639">
    <property type="entry name" value="PRK13168.1"/>
    <property type="match status" value="1"/>
</dbReference>
<dbReference type="EMBL" id="AP017372">
    <property type="protein sequence ID" value="BAU58306.1"/>
    <property type="molecule type" value="Genomic_DNA"/>
</dbReference>
<evidence type="ECO:0000313" key="13">
    <source>
        <dbReference type="EMBL" id="BAU58306.1"/>
    </source>
</evidence>
<dbReference type="GO" id="GO:0070475">
    <property type="term" value="P:rRNA base methylation"/>
    <property type="evidence" value="ECO:0007669"/>
    <property type="project" value="TreeGrafter"/>
</dbReference>
<keyword evidence="6 9" id="KW-0479">Metal-binding</keyword>
<feature type="active site" evidence="11">
    <location>
        <position position="395"/>
    </location>
</feature>
<dbReference type="Pfam" id="PF05958">
    <property type="entry name" value="tRNA_U5-meth_tr"/>
    <property type="match status" value="1"/>
</dbReference>
<keyword evidence="2 9" id="KW-0698">rRNA processing</keyword>
<dbReference type="GO" id="GO:0051539">
    <property type="term" value="F:4 iron, 4 sulfur cluster binding"/>
    <property type="evidence" value="ECO:0007669"/>
    <property type="project" value="UniProtKB-KW"/>
</dbReference>
<dbReference type="GO" id="GO:0003723">
    <property type="term" value="F:RNA binding"/>
    <property type="evidence" value="ECO:0007669"/>
    <property type="project" value="InterPro"/>
</dbReference>
<evidence type="ECO:0000313" key="14">
    <source>
        <dbReference type="Proteomes" id="UP000218890"/>
    </source>
</evidence>
<dbReference type="GO" id="GO:0005506">
    <property type="term" value="F:iron ion binding"/>
    <property type="evidence" value="ECO:0007669"/>
    <property type="project" value="UniProtKB-UniRule"/>
</dbReference>
<dbReference type="Gene3D" id="2.40.50.140">
    <property type="entry name" value="Nucleic acid-binding proteins"/>
    <property type="match status" value="1"/>
</dbReference>
<dbReference type="RefSeq" id="WP_170113003.1">
    <property type="nucleotide sequence ID" value="NZ_AP017372.2"/>
</dbReference>
<protein>
    <recommendedName>
        <fullName evidence="9">23S rRNA (uracil(1939)-C(5))-methyltransferase RlmD</fullName>
        <ecNumber evidence="9">2.1.1.190</ecNumber>
    </recommendedName>
    <alternativeName>
        <fullName evidence="9">23S rRNA(m5U1939)-methyltransferase</fullName>
    </alternativeName>
</protein>
<keyword evidence="14" id="KW-1185">Reference proteome</keyword>
<dbReference type="InterPro" id="IPR001566">
    <property type="entry name" value="23S_rRNA_MeTrfase_RlmD"/>
</dbReference>
<dbReference type="HAMAP" id="MF_01010">
    <property type="entry name" value="23SrRNA_methyltr_RlmD"/>
    <property type="match status" value="1"/>
</dbReference>
<dbReference type="NCBIfam" id="TIGR00479">
    <property type="entry name" value="rumA"/>
    <property type="match status" value="1"/>
</dbReference>
<evidence type="ECO:0000256" key="8">
    <source>
        <dbReference type="ARBA" id="ARBA00023014"/>
    </source>
</evidence>